<evidence type="ECO:0000259" key="9">
    <source>
        <dbReference type="PROSITE" id="PS50893"/>
    </source>
</evidence>
<dbReference type="PROSITE" id="PS00211">
    <property type="entry name" value="ABC_TRANSPORTER_1"/>
    <property type="match status" value="1"/>
</dbReference>
<evidence type="ECO:0000256" key="1">
    <source>
        <dbReference type="ARBA" id="ARBA00022448"/>
    </source>
</evidence>
<dbReference type="Gene3D" id="3.40.50.300">
    <property type="entry name" value="P-loop containing nucleotide triphosphate hydrolases"/>
    <property type="match status" value="1"/>
</dbReference>
<keyword evidence="5 10" id="KW-0067">ATP-binding</keyword>
<keyword evidence="2" id="KW-1003">Cell membrane</keyword>
<dbReference type="Gene3D" id="2.40.50.100">
    <property type="match status" value="1"/>
</dbReference>
<evidence type="ECO:0000256" key="6">
    <source>
        <dbReference type="ARBA" id="ARBA00023004"/>
    </source>
</evidence>
<accession>A0ABX6UWW0</accession>
<dbReference type="GO" id="GO:0005524">
    <property type="term" value="F:ATP binding"/>
    <property type="evidence" value="ECO:0007669"/>
    <property type="project" value="UniProtKB-KW"/>
</dbReference>
<sequence length="344" mass="38656">MKSLQIYALNVHYGSQPILQQLDLTMQENEILCLLGASGCGKTTLLKAIAGLQPITNGRILLNGKDLTSIPTENRQIGLIFQDYALFPHLSVQENIAFGLNGKTPAEKQQIVNEMAELVRLNRLLDRYPHELSGGQQQRVAIARALACKPHLLLLDEPFSNIDSQVRQKMIREIKAILKQQNVPAIFVTHSKEEAFAFADKLALMAQGKILQIGTATALYHTPTTKFVAEFLGNTNYLSCYREGNRLISPLGEHIFTAPLCLANGQEVAEKVKLDWLIRPQHIQIHPDLNGQAKILSQHFYGHFYHYQVQFKQTILNVQSVEAFNVGQQVRCHISEDTPVLFEI</sequence>
<evidence type="ECO:0000313" key="10">
    <source>
        <dbReference type="EMBL" id="QPB42259.1"/>
    </source>
</evidence>
<dbReference type="InterPro" id="IPR003593">
    <property type="entry name" value="AAA+_ATPase"/>
</dbReference>
<dbReference type="InterPro" id="IPR008995">
    <property type="entry name" value="Mo/tungstate-bd_C_term_dom"/>
</dbReference>
<keyword evidence="1" id="KW-0813">Transport</keyword>
<dbReference type="Proteomes" id="UP000663069">
    <property type="component" value="Chromosome"/>
</dbReference>
<dbReference type="InterPro" id="IPR017871">
    <property type="entry name" value="ABC_transporter-like_CS"/>
</dbReference>
<dbReference type="PANTHER" id="PTHR42781:SF4">
    <property type="entry name" value="SPERMIDINE_PUTRESCINE IMPORT ATP-BINDING PROTEIN POTA"/>
    <property type="match status" value="1"/>
</dbReference>
<dbReference type="SUPFAM" id="SSF50331">
    <property type="entry name" value="MOP-like"/>
    <property type="match status" value="1"/>
</dbReference>
<dbReference type="InterPro" id="IPR027417">
    <property type="entry name" value="P-loop_NTPase"/>
</dbReference>
<protein>
    <submittedName>
        <fullName evidence="10">ABC transporter ATP-binding protein</fullName>
    </submittedName>
</protein>
<dbReference type="PROSITE" id="PS50893">
    <property type="entry name" value="ABC_TRANSPORTER_2"/>
    <property type="match status" value="1"/>
</dbReference>
<keyword evidence="4" id="KW-0547">Nucleotide-binding</keyword>
<keyword evidence="8" id="KW-0472">Membrane</keyword>
<dbReference type="SMART" id="SM00382">
    <property type="entry name" value="AAA"/>
    <property type="match status" value="1"/>
</dbReference>
<evidence type="ECO:0000256" key="3">
    <source>
        <dbReference type="ARBA" id="ARBA00022496"/>
    </source>
</evidence>
<dbReference type="SUPFAM" id="SSF52540">
    <property type="entry name" value="P-loop containing nucleoside triphosphate hydrolases"/>
    <property type="match status" value="1"/>
</dbReference>
<evidence type="ECO:0000256" key="5">
    <source>
        <dbReference type="ARBA" id="ARBA00022840"/>
    </source>
</evidence>
<gene>
    <name evidence="10" type="ORF">IHV77_10180</name>
</gene>
<dbReference type="Pfam" id="PF00005">
    <property type="entry name" value="ABC_tran"/>
    <property type="match status" value="1"/>
</dbReference>
<dbReference type="RefSeq" id="WP_194811841.1">
    <property type="nucleotide sequence ID" value="NZ_CP063056.1"/>
</dbReference>
<evidence type="ECO:0000256" key="2">
    <source>
        <dbReference type="ARBA" id="ARBA00022475"/>
    </source>
</evidence>
<keyword evidence="11" id="KW-1185">Reference proteome</keyword>
<evidence type="ECO:0000256" key="4">
    <source>
        <dbReference type="ARBA" id="ARBA00022741"/>
    </source>
</evidence>
<dbReference type="InterPro" id="IPR050093">
    <property type="entry name" value="ABC_SmlMolc_Importer"/>
</dbReference>
<keyword evidence="6" id="KW-0408">Iron</keyword>
<dbReference type="CDD" id="cd03259">
    <property type="entry name" value="ABC_Carb_Solutes_like"/>
    <property type="match status" value="1"/>
</dbReference>
<dbReference type="InterPro" id="IPR003439">
    <property type="entry name" value="ABC_transporter-like_ATP-bd"/>
</dbReference>
<dbReference type="EMBL" id="CP063056">
    <property type="protein sequence ID" value="QPB42259.1"/>
    <property type="molecule type" value="Genomic_DNA"/>
</dbReference>
<keyword evidence="7" id="KW-0406">Ion transport</keyword>
<evidence type="ECO:0000256" key="8">
    <source>
        <dbReference type="ARBA" id="ARBA00023136"/>
    </source>
</evidence>
<proteinExistence type="predicted"/>
<name>A0ABX6UWW0_9PAST</name>
<reference evidence="10 11" key="1">
    <citation type="submission" date="2020-10" db="EMBL/GenBank/DDBJ databases">
        <title>Genome Sequencing of Rodentibacter spp. strain DSM111151.</title>
        <authorList>
            <person name="Benga L."/>
            <person name="Lautwein T."/>
        </authorList>
    </citation>
    <scope>NUCLEOTIDE SEQUENCE [LARGE SCALE GENOMIC DNA]</scope>
    <source>
        <strain evidence="10 11">DSM 111151</strain>
    </source>
</reference>
<dbReference type="InterPro" id="IPR015853">
    <property type="entry name" value="ABC_transpr_FbpC"/>
</dbReference>
<evidence type="ECO:0000256" key="7">
    <source>
        <dbReference type="ARBA" id="ARBA00023065"/>
    </source>
</evidence>
<feature type="domain" description="ABC transporter" evidence="9">
    <location>
        <begin position="4"/>
        <end position="232"/>
    </location>
</feature>
<evidence type="ECO:0000313" key="11">
    <source>
        <dbReference type="Proteomes" id="UP000663069"/>
    </source>
</evidence>
<keyword evidence="3" id="KW-0410">Iron transport</keyword>
<organism evidence="10 11">
    <name type="scientific">Rodentibacter haemolyticus</name>
    <dbReference type="NCBI Taxonomy" id="2778911"/>
    <lineage>
        <taxon>Bacteria</taxon>
        <taxon>Pseudomonadati</taxon>
        <taxon>Pseudomonadota</taxon>
        <taxon>Gammaproteobacteria</taxon>
        <taxon>Pasteurellales</taxon>
        <taxon>Pasteurellaceae</taxon>
        <taxon>Rodentibacter</taxon>
    </lineage>
</organism>
<dbReference type="PANTHER" id="PTHR42781">
    <property type="entry name" value="SPERMIDINE/PUTRESCINE IMPORT ATP-BINDING PROTEIN POTA"/>
    <property type="match status" value="1"/>
</dbReference>